<dbReference type="SUPFAM" id="SSF81383">
    <property type="entry name" value="F-box domain"/>
    <property type="match status" value="1"/>
</dbReference>
<comment type="caution">
    <text evidence="2">The sequence shown here is derived from an EMBL/GenBank/DDBJ whole genome shotgun (WGS) entry which is preliminary data.</text>
</comment>
<proteinExistence type="predicted"/>
<evidence type="ECO:0000313" key="2">
    <source>
        <dbReference type="EMBL" id="KAG1774435.1"/>
    </source>
</evidence>
<keyword evidence="3" id="KW-1185">Reference proteome</keyword>
<accession>A0A9P7CZA4</accession>
<feature type="non-terminal residue" evidence="2">
    <location>
        <position position="1"/>
    </location>
</feature>
<dbReference type="InterPro" id="IPR001810">
    <property type="entry name" value="F-box_dom"/>
</dbReference>
<protein>
    <recommendedName>
        <fullName evidence="1">F-box domain-containing protein</fullName>
    </recommendedName>
</protein>
<reference evidence="2" key="1">
    <citation type="journal article" date="2020" name="New Phytol.">
        <title>Comparative genomics reveals dynamic genome evolution in host specialist ectomycorrhizal fungi.</title>
        <authorList>
            <person name="Lofgren L.A."/>
            <person name="Nguyen N.H."/>
            <person name="Vilgalys R."/>
            <person name="Ruytinx J."/>
            <person name="Liao H.L."/>
            <person name="Branco S."/>
            <person name="Kuo A."/>
            <person name="LaButti K."/>
            <person name="Lipzen A."/>
            <person name="Andreopoulos W."/>
            <person name="Pangilinan J."/>
            <person name="Riley R."/>
            <person name="Hundley H."/>
            <person name="Na H."/>
            <person name="Barry K."/>
            <person name="Grigoriev I.V."/>
            <person name="Stajich J.E."/>
            <person name="Kennedy P.G."/>
        </authorList>
    </citation>
    <scope>NUCLEOTIDE SEQUENCE</scope>
    <source>
        <strain evidence="2">DOB743</strain>
    </source>
</reference>
<feature type="domain" description="F-box" evidence="1">
    <location>
        <begin position="12"/>
        <end position="67"/>
    </location>
</feature>
<dbReference type="Proteomes" id="UP000714275">
    <property type="component" value="Unassembled WGS sequence"/>
</dbReference>
<gene>
    <name evidence="2" type="ORF">EV702DRAFT_1123786</name>
</gene>
<sequence>MDLPKRFASDQCRLPTEVLCHIFVHCLPKTDYTRPQSQSPPILLTRICRRWREVAVDMPSLWCRLSIAVDKTNWQNHMQ</sequence>
<dbReference type="Pfam" id="PF12937">
    <property type="entry name" value="F-box-like"/>
    <property type="match status" value="1"/>
</dbReference>
<dbReference type="OrthoDB" id="2998253at2759"/>
<organism evidence="2 3">
    <name type="scientific">Suillus placidus</name>
    <dbReference type="NCBI Taxonomy" id="48579"/>
    <lineage>
        <taxon>Eukaryota</taxon>
        <taxon>Fungi</taxon>
        <taxon>Dikarya</taxon>
        <taxon>Basidiomycota</taxon>
        <taxon>Agaricomycotina</taxon>
        <taxon>Agaricomycetes</taxon>
        <taxon>Agaricomycetidae</taxon>
        <taxon>Boletales</taxon>
        <taxon>Suillineae</taxon>
        <taxon>Suillaceae</taxon>
        <taxon>Suillus</taxon>
    </lineage>
</organism>
<dbReference type="AlphaFoldDB" id="A0A9P7CZA4"/>
<evidence type="ECO:0000313" key="3">
    <source>
        <dbReference type="Proteomes" id="UP000714275"/>
    </source>
</evidence>
<dbReference type="Gene3D" id="1.20.1280.50">
    <property type="match status" value="1"/>
</dbReference>
<dbReference type="InterPro" id="IPR036047">
    <property type="entry name" value="F-box-like_dom_sf"/>
</dbReference>
<evidence type="ECO:0000259" key="1">
    <source>
        <dbReference type="Pfam" id="PF12937"/>
    </source>
</evidence>
<dbReference type="EMBL" id="JABBWD010000041">
    <property type="protein sequence ID" value="KAG1774435.1"/>
    <property type="molecule type" value="Genomic_DNA"/>
</dbReference>
<name>A0A9P7CZA4_9AGAM</name>